<dbReference type="Gene3D" id="3.10.450.130">
    <property type="entry name" value="folded 79 residue fragment of lin0334 like domains"/>
    <property type="match status" value="1"/>
</dbReference>
<dbReference type="InterPro" id="IPR009881">
    <property type="entry name" value="DUF1433"/>
</dbReference>
<dbReference type="Proteomes" id="UP000198948">
    <property type="component" value="Unassembled WGS sequence"/>
</dbReference>
<reference evidence="1 2" key="1">
    <citation type="submission" date="2016-10" db="EMBL/GenBank/DDBJ databases">
        <authorList>
            <person name="de Groot N.N."/>
        </authorList>
    </citation>
    <scope>NUCLEOTIDE SEQUENCE [LARGE SCALE GENOMIC DNA]</scope>
    <source>
        <strain evidence="1 2">DSM 13760</strain>
    </source>
</reference>
<accession>A0A1H9ULV7</accession>
<proteinExistence type="predicted"/>
<sequence length="135" mass="15854">MTKKKIIITTGAFILLLLGGYQFMKHQENQEVEQQKIEQIFWDEQKVRIEEYIKYNFNDIESITFTKTDKTPMSVGIHGYVNGDEKKLYFIAPIYNEEDKFDTDLTTVSKLGKLAKNISHFFSVTEIEELESEQE</sequence>
<evidence type="ECO:0000313" key="1">
    <source>
        <dbReference type="EMBL" id="SES10164.1"/>
    </source>
</evidence>
<evidence type="ECO:0008006" key="3">
    <source>
        <dbReference type="Google" id="ProtNLM"/>
    </source>
</evidence>
<dbReference type="Pfam" id="PF07252">
    <property type="entry name" value="DUF1433"/>
    <property type="match status" value="1"/>
</dbReference>
<keyword evidence="2" id="KW-1185">Reference proteome</keyword>
<name>A0A1H9ULV7_9LACT</name>
<dbReference type="EMBL" id="FOHA01000040">
    <property type="protein sequence ID" value="SES10164.1"/>
    <property type="molecule type" value="Genomic_DNA"/>
</dbReference>
<dbReference type="OrthoDB" id="2931769at2"/>
<dbReference type="RefSeq" id="WP_092654328.1">
    <property type="nucleotide sequence ID" value="NZ_FOHA01000040.1"/>
</dbReference>
<organism evidence="1 2">
    <name type="scientific">Isobaculum melis</name>
    <dbReference type="NCBI Taxonomy" id="142588"/>
    <lineage>
        <taxon>Bacteria</taxon>
        <taxon>Bacillati</taxon>
        <taxon>Bacillota</taxon>
        <taxon>Bacilli</taxon>
        <taxon>Lactobacillales</taxon>
        <taxon>Carnobacteriaceae</taxon>
        <taxon>Isobaculum</taxon>
    </lineage>
</organism>
<protein>
    <recommendedName>
        <fullName evidence="3">DUF1433 domain-containing protein</fullName>
    </recommendedName>
</protein>
<dbReference type="AlphaFoldDB" id="A0A1H9ULV7"/>
<dbReference type="STRING" id="142588.SAMN04488559_1401"/>
<evidence type="ECO:0000313" key="2">
    <source>
        <dbReference type="Proteomes" id="UP000198948"/>
    </source>
</evidence>
<gene>
    <name evidence="1" type="ORF">SAMN04488559_1401</name>
</gene>